<dbReference type="KEGG" id="srub:C2R22_22190"/>
<organism evidence="3 4">
    <name type="scientific">Salinigranum rubrum</name>
    <dbReference type="NCBI Taxonomy" id="755307"/>
    <lineage>
        <taxon>Archaea</taxon>
        <taxon>Methanobacteriati</taxon>
        <taxon>Methanobacteriota</taxon>
        <taxon>Stenosarchaea group</taxon>
        <taxon>Halobacteria</taxon>
        <taxon>Halobacteriales</taxon>
        <taxon>Haloferacaceae</taxon>
        <taxon>Salinigranum</taxon>
    </lineage>
</organism>
<evidence type="ECO:0000256" key="1">
    <source>
        <dbReference type="SAM" id="MobiDB-lite"/>
    </source>
</evidence>
<evidence type="ECO:0000313" key="4">
    <source>
        <dbReference type="Proteomes" id="UP000236584"/>
    </source>
</evidence>
<feature type="compositionally biased region" description="Basic and acidic residues" evidence="1">
    <location>
        <begin position="11"/>
        <end position="25"/>
    </location>
</feature>
<dbReference type="GO" id="GO:0008270">
    <property type="term" value="F:zinc ion binding"/>
    <property type="evidence" value="ECO:0007669"/>
    <property type="project" value="InterPro"/>
</dbReference>
<evidence type="ECO:0000259" key="2">
    <source>
        <dbReference type="SMART" id="SM00507"/>
    </source>
</evidence>
<proteinExistence type="predicted"/>
<dbReference type="AlphaFoldDB" id="A0A2I8VQT0"/>
<dbReference type="CDD" id="cd00085">
    <property type="entry name" value="HNHc"/>
    <property type="match status" value="1"/>
</dbReference>
<dbReference type="InterPro" id="IPR002711">
    <property type="entry name" value="HNH"/>
</dbReference>
<name>A0A2I8VQT0_9EURY</name>
<evidence type="ECO:0000313" key="3">
    <source>
        <dbReference type="EMBL" id="AUV84277.1"/>
    </source>
</evidence>
<accession>A0A2I8VQT0</accession>
<dbReference type="OrthoDB" id="11472at2157"/>
<keyword evidence="4" id="KW-1185">Reference proteome</keyword>
<keyword evidence="3" id="KW-0614">Plasmid</keyword>
<dbReference type="InterPro" id="IPR003615">
    <property type="entry name" value="HNH_nuc"/>
</dbReference>
<reference evidence="3 4" key="1">
    <citation type="submission" date="2018-01" db="EMBL/GenBank/DDBJ databases">
        <title>Complete genome sequence of Salinigranum rubrum GX10T, an extremely halophilic archaeon isolated from a marine solar saltern.</title>
        <authorList>
            <person name="Han S."/>
        </authorList>
    </citation>
    <scope>NUCLEOTIDE SEQUENCE [LARGE SCALE GENOMIC DNA]</scope>
    <source>
        <strain evidence="3 4">GX10</strain>
        <plasmid evidence="4">Plasmid unnamed2</plasmid>
    </source>
</reference>
<geneLocation type="plasmid" evidence="3">
    <name>unnamed2</name>
</geneLocation>
<dbReference type="GO" id="GO:0003676">
    <property type="term" value="F:nucleic acid binding"/>
    <property type="evidence" value="ECO:0007669"/>
    <property type="project" value="InterPro"/>
</dbReference>
<dbReference type="SMART" id="SM00507">
    <property type="entry name" value="HNHc"/>
    <property type="match status" value="1"/>
</dbReference>
<dbReference type="EMBL" id="CP026311">
    <property type="protein sequence ID" value="AUV84277.1"/>
    <property type="molecule type" value="Genomic_DNA"/>
</dbReference>
<dbReference type="Pfam" id="PF01844">
    <property type="entry name" value="HNH"/>
    <property type="match status" value="1"/>
</dbReference>
<feature type="region of interest" description="Disordered" evidence="1">
    <location>
        <begin position="1"/>
        <end position="25"/>
    </location>
</feature>
<dbReference type="Proteomes" id="UP000236584">
    <property type="component" value="Plasmid unnamed2"/>
</dbReference>
<feature type="domain" description="HNH nuclease" evidence="2">
    <location>
        <begin position="28"/>
        <end position="87"/>
    </location>
</feature>
<dbReference type="GO" id="GO:0004519">
    <property type="term" value="F:endonuclease activity"/>
    <property type="evidence" value="ECO:0007669"/>
    <property type="project" value="InterPro"/>
</dbReference>
<protein>
    <recommendedName>
        <fullName evidence="2">HNH nuclease domain-containing protein</fullName>
    </recommendedName>
</protein>
<dbReference type="Gene3D" id="1.10.30.50">
    <property type="match status" value="1"/>
</dbReference>
<sequence length="125" mass="14010">MFGRRSGINGRFDDPRAHDGKYPPDWDARRKAVYERDYYTCQQCGRRSGSHAGDGGVVLHAHHRQSLRDGGWHHLGNLVTVCQYCHDGIHGHPTGSGYGVGGFNGLRVLRTAGRAFLRGLRWVLR</sequence>
<gene>
    <name evidence="3" type="ORF">C2R22_22190</name>
</gene>